<feature type="non-terminal residue" evidence="1">
    <location>
        <position position="1"/>
    </location>
</feature>
<name>A0A0F9BR87_9ZZZZ</name>
<comment type="caution">
    <text evidence="1">The sequence shown here is derived from an EMBL/GenBank/DDBJ whole genome shotgun (WGS) entry which is preliminary data.</text>
</comment>
<reference evidence="1" key="1">
    <citation type="journal article" date="2015" name="Nature">
        <title>Complex archaea that bridge the gap between prokaryotes and eukaryotes.</title>
        <authorList>
            <person name="Spang A."/>
            <person name="Saw J.H."/>
            <person name="Jorgensen S.L."/>
            <person name="Zaremba-Niedzwiedzka K."/>
            <person name="Martijn J."/>
            <person name="Lind A.E."/>
            <person name="van Eijk R."/>
            <person name="Schleper C."/>
            <person name="Guy L."/>
            <person name="Ettema T.J."/>
        </authorList>
    </citation>
    <scope>NUCLEOTIDE SEQUENCE</scope>
</reference>
<evidence type="ECO:0000313" key="1">
    <source>
        <dbReference type="EMBL" id="KKK86876.1"/>
    </source>
</evidence>
<sequence length="387" mass="41566">FQRIFNALNEIIDILNFLLARTRNYIELTDTNPSYVTHARNVPVVNLSETALEFGPMVVPPPRGFFGTNNIIFNGTAPTSYTDLDATVDTSAAATGLSGPAWAFMKVDCAAGASIEFIKNGDTAANHEGNSLGVCVTDNTNQITYVMMLTDGNGLLEWKSSSATAVTITLLGFLNSVPIPGDLIFDASLTQAYQVVNTGYPNALCLLKVESNNASGLNSCDVKANWEALNGSGGGMQFCNPGDGKFAYVMAPSDGAGNIQIRNDNASSRAAKVYLTSYIPKVRQPRTWLHYGTYEADTWFDIPTTFGQAMALVRFEHNTGGGGQQMRWRVNGESSTSKYNGGGAMWETGTVGEFSYALVITDQSGVFEFESNDAAATIYLSAEALIE</sequence>
<accession>A0A0F9BR87</accession>
<organism evidence="1">
    <name type="scientific">marine sediment metagenome</name>
    <dbReference type="NCBI Taxonomy" id="412755"/>
    <lineage>
        <taxon>unclassified sequences</taxon>
        <taxon>metagenomes</taxon>
        <taxon>ecological metagenomes</taxon>
    </lineage>
</organism>
<protein>
    <submittedName>
        <fullName evidence="1">Uncharacterized protein</fullName>
    </submittedName>
</protein>
<proteinExistence type="predicted"/>
<dbReference type="AlphaFoldDB" id="A0A0F9BR87"/>
<dbReference type="EMBL" id="LAZR01050656">
    <property type="protein sequence ID" value="KKK86876.1"/>
    <property type="molecule type" value="Genomic_DNA"/>
</dbReference>
<gene>
    <name evidence="1" type="ORF">LCGC14_2758870</name>
</gene>